<organism evidence="2 3">
    <name type="scientific">Alkalibacillus flavidus</name>
    <dbReference type="NCBI Taxonomy" id="546021"/>
    <lineage>
        <taxon>Bacteria</taxon>
        <taxon>Bacillati</taxon>
        <taxon>Bacillota</taxon>
        <taxon>Bacilli</taxon>
        <taxon>Bacillales</taxon>
        <taxon>Bacillaceae</taxon>
        <taxon>Alkalibacillus</taxon>
    </lineage>
</organism>
<gene>
    <name evidence="2" type="ORF">ABID56_002429</name>
</gene>
<feature type="transmembrane region" description="Helical" evidence="1">
    <location>
        <begin position="6"/>
        <end position="24"/>
    </location>
</feature>
<dbReference type="RefSeq" id="WP_354221525.1">
    <property type="nucleotide sequence ID" value="NZ_JBEPMX010000015.1"/>
</dbReference>
<reference evidence="2 3" key="1">
    <citation type="submission" date="2024-06" db="EMBL/GenBank/DDBJ databases">
        <title>Genomic Encyclopedia of Type Strains, Phase IV (KMG-IV): sequencing the most valuable type-strain genomes for metagenomic binning, comparative biology and taxonomic classification.</title>
        <authorList>
            <person name="Goeker M."/>
        </authorList>
    </citation>
    <scope>NUCLEOTIDE SEQUENCE [LARGE SCALE GENOMIC DNA]</scope>
    <source>
        <strain evidence="2 3">DSM 23520</strain>
    </source>
</reference>
<dbReference type="EMBL" id="JBEPMX010000015">
    <property type="protein sequence ID" value="MET3684303.1"/>
    <property type="molecule type" value="Genomic_DNA"/>
</dbReference>
<evidence type="ECO:0000256" key="1">
    <source>
        <dbReference type="SAM" id="Phobius"/>
    </source>
</evidence>
<evidence type="ECO:0000313" key="2">
    <source>
        <dbReference type="EMBL" id="MET3684303.1"/>
    </source>
</evidence>
<keyword evidence="3" id="KW-1185">Reference proteome</keyword>
<sequence>MKWIGALLILLTCTWVGLDIANYYRKRPRQLRDLLQALQIMEAEIVYAKQPIHLIFQYISTQLPYPVGFIFQTLADRCDEPQQSLDALWTEVICHQWHFTAMKEKERNIMVQFGQSLGRHNVEQQQKQIQLARVHLQHELEDALEEDKRFSNMYRILGVLSGLLFVLILI</sequence>
<dbReference type="PIRSF" id="PIRSF021435">
    <property type="entry name" value="SpoIIIAB"/>
    <property type="match status" value="1"/>
</dbReference>
<name>A0ABV2KXJ3_9BACI</name>
<evidence type="ECO:0000313" key="3">
    <source>
        <dbReference type="Proteomes" id="UP001549167"/>
    </source>
</evidence>
<dbReference type="InterPro" id="IPR014198">
    <property type="entry name" value="Spore_III_AB"/>
</dbReference>
<proteinExistence type="predicted"/>
<keyword evidence="1" id="KW-0812">Transmembrane</keyword>
<feature type="transmembrane region" description="Helical" evidence="1">
    <location>
        <begin position="153"/>
        <end position="169"/>
    </location>
</feature>
<dbReference type="Proteomes" id="UP001549167">
    <property type="component" value="Unassembled WGS sequence"/>
</dbReference>
<protein>
    <submittedName>
        <fullName evidence="2">Stage III sporulation protein AB</fullName>
    </submittedName>
</protein>
<keyword evidence="1" id="KW-1133">Transmembrane helix</keyword>
<accession>A0ABV2KXJ3</accession>
<comment type="caution">
    <text evidence="2">The sequence shown here is derived from an EMBL/GenBank/DDBJ whole genome shotgun (WGS) entry which is preliminary data.</text>
</comment>
<dbReference type="Pfam" id="PF09548">
    <property type="entry name" value="Spore_III_AB"/>
    <property type="match status" value="1"/>
</dbReference>
<dbReference type="NCBIfam" id="TIGR02833">
    <property type="entry name" value="spore_III_AB"/>
    <property type="match status" value="1"/>
</dbReference>
<keyword evidence="1" id="KW-0472">Membrane</keyword>